<keyword evidence="2" id="KW-0012">Acyltransferase</keyword>
<protein>
    <recommendedName>
        <fullName evidence="3">N-acetyltransferase domain-containing protein</fullName>
    </recommendedName>
</protein>
<proteinExistence type="predicted"/>
<dbReference type="GO" id="GO:0016747">
    <property type="term" value="F:acyltransferase activity, transferring groups other than amino-acyl groups"/>
    <property type="evidence" value="ECO:0007669"/>
    <property type="project" value="InterPro"/>
</dbReference>
<gene>
    <name evidence="4" type="ORF">AVDCRST_MAG11-3811</name>
</gene>
<evidence type="ECO:0000256" key="1">
    <source>
        <dbReference type="ARBA" id="ARBA00022679"/>
    </source>
</evidence>
<dbReference type="AlphaFoldDB" id="A0A6J4MBT8"/>
<reference evidence="4" key="1">
    <citation type="submission" date="2020-02" db="EMBL/GenBank/DDBJ databases">
        <authorList>
            <person name="Meier V. D."/>
        </authorList>
    </citation>
    <scope>NUCLEOTIDE SEQUENCE</scope>
    <source>
        <strain evidence="4">AVDCRST_MAG11</strain>
    </source>
</reference>
<dbReference type="CDD" id="cd04301">
    <property type="entry name" value="NAT_SF"/>
    <property type="match status" value="1"/>
</dbReference>
<accession>A0A6J4MBT8</accession>
<feature type="domain" description="N-acetyltransferase" evidence="3">
    <location>
        <begin position="17"/>
        <end position="170"/>
    </location>
</feature>
<dbReference type="InterPro" id="IPR016181">
    <property type="entry name" value="Acyl_CoA_acyltransferase"/>
</dbReference>
<dbReference type="SUPFAM" id="SSF55729">
    <property type="entry name" value="Acyl-CoA N-acyltransferases (Nat)"/>
    <property type="match status" value="1"/>
</dbReference>
<sequence>MTPARGASPLPPPTSNLLVRPATRDDLATVVALRLALLAEHKDNPVYSRQRPDAPARARRLFASQLESAHETTFLAEEGGAAVGILRCVSSQGSPLLEPPGYCYVSSVYVVPAARRRGVLRALLARAERWALERGFPEIRLHSVAGHAGSNAAWDAMGFEVVELLRVRKL</sequence>
<organism evidence="4">
    <name type="scientific">uncultured Gemmatimonadaceae bacterium</name>
    <dbReference type="NCBI Taxonomy" id="246130"/>
    <lineage>
        <taxon>Bacteria</taxon>
        <taxon>Pseudomonadati</taxon>
        <taxon>Gemmatimonadota</taxon>
        <taxon>Gemmatimonadia</taxon>
        <taxon>Gemmatimonadales</taxon>
        <taxon>Gemmatimonadaceae</taxon>
        <taxon>environmental samples</taxon>
    </lineage>
</organism>
<dbReference type="InterPro" id="IPR000182">
    <property type="entry name" value="GNAT_dom"/>
</dbReference>
<dbReference type="Gene3D" id="3.40.630.30">
    <property type="match status" value="1"/>
</dbReference>
<keyword evidence="1" id="KW-0808">Transferase</keyword>
<evidence type="ECO:0000313" key="4">
    <source>
        <dbReference type="EMBL" id="CAA9355911.1"/>
    </source>
</evidence>
<name>A0A6J4MBT8_9BACT</name>
<dbReference type="EMBL" id="CADCTU010000809">
    <property type="protein sequence ID" value="CAA9355911.1"/>
    <property type="molecule type" value="Genomic_DNA"/>
</dbReference>
<evidence type="ECO:0000259" key="3">
    <source>
        <dbReference type="PROSITE" id="PS51186"/>
    </source>
</evidence>
<dbReference type="PANTHER" id="PTHR43877">
    <property type="entry name" value="AMINOALKYLPHOSPHONATE N-ACETYLTRANSFERASE-RELATED-RELATED"/>
    <property type="match status" value="1"/>
</dbReference>
<dbReference type="InterPro" id="IPR050832">
    <property type="entry name" value="Bact_Acetyltransf"/>
</dbReference>
<dbReference type="Pfam" id="PF00583">
    <property type="entry name" value="Acetyltransf_1"/>
    <property type="match status" value="1"/>
</dbReference>
<dbReference type="PROSITE" id="PS51186">
    <property type="entry name" value="GNAT"/>
    <property type="match status" value="1"/>
</dbReference>
<evidence type="ECO:0000256" key="2">
    <source>
        <dbReference type="ARBA" id="ARBA00023315"/>
    </source>
</evidence>